<dbReference type="Gene3D" id="2.20.110.10">
    <property type="entry name" value="Histone H3 K4-specific methyltransferase SET7/9 N-terminal domain"/>
    <property type="match status" value="1"/>
</dbReference>
<evidence type="ECO:0000313" key="3">
    <source>
        <dbReference type="Proteomes" id="UP001474120"/>
    </source>
</evidence>
<gene>
    <name evidence="2" type="ORF">AABB81_13210</name>
</gene>
<evidence type="ECO:0000313" key="2">
    <source>
        <dbReference type="EMBL" id="MEL4456862.1"/>
    </source>
</evidence>
<name>A0ABU9L347_9FLAO</name>
<dbReference type="EMBL" id="JBCDNA010000003">
    <property type="protein sequence ID" value="MEL4456862.1"/>
    <property type="molecule type" value="Genomic_DNA"/>
</dbReference>
<sequence>MKKLLASLVVFILTVSVSFAQEKEPTFEKQNDLVKATYYHDNGMVKEVGFFKDNKLHDKWISYDQEGKIKVIAIYSNGKKEGKWYLVGEESIKEVTYKSNKVIKVKEVEESTLSFI</sequence>
<feature type="chain" id="PRO_5047142625" evidence="1">
    <location>
        <begin position="21"/>
        <end position="116"/>
    </location>
</feature>
<reference evidence="2 3" key="1">
    <citation type="submission" date="2024-04" db="EMBL/GenBank/DDBJ databases">
        <title>whole genome sequencing of Lutimonas vermicola strain IMCC1616.</title>
        <authorList>
            <person name="Bae S.S."/>
        </authorList>
    </citation>
    <scope>NUCLEOTIDE SEQUENCE [LARGE SCALE GENOMIC DNA]</scope>
    <source>
        <strain evidence="2 3">IMCC1616</strain>
    </source>
</reference>
<dbReference type="RefSeq" id="WP_342161027.1">
    <property type="nucleotide sequence ID" value="NZ_JBCDNA010000003.1"/>
</dbReference>
<keyword evidence="3" id="KW-1185">Reference proteome</keyword>
<organism evidence="2 3">
    <name type="scientific">Lutimonas vermicola</name>
    <dbReference type="NCBI Taxonomy" id="414288"/>
    <lineage>
        <taxon>Bacteria</taxon>
        <taxon>Pseudomonadati</taxon>
        <taxon>Bacteroidota</taxon>
        <taxon>Flavobacteriia</taxon>
        <taxon>Flavobacteriales</taxon>
        <taxon>Flavobacteriaceae</taxon>
        <taxon>Lutimonas</taxon>
    </lineage>
</organism>
<dbReference type="SUPFAM" id="SSF82185">
    <property type="entry name" value="Histone H3 K4-specific methyltransferase SET7/9 N-terminal domain"/>
    <property type="match status" value="1"/>
</dbReference>
<keyword evidence="1" id="KW-0732">Signal</keyword>
<protein>
    <submittedName>
        <fullName evidence="2">Nicotinic acid mononucleotide adenyltransferase</fullName>
    </submittedName>
</protein>
<dbReference type="Proteomes" id="UP001474120">
    <property type="component" value="Unassembled WGS sequence"/>
</dbReference>
<accession>A0ABU9L347</accession>
<evidence type="ECO:0000256" key="1">
    <source>
        <dbReference type="SAM" id="SignalP"/>
    </source>
</evidence>
<feature type="signal peptide" evidence="1">
    <location>
        <begin position="1"/>
        <end position="20"/>
    </location>
</feature>
<comment type="caution">
    <text evidence="2">The sequence shown here is derived from an EMBL/GenBank/DDBJ whole genome shotgun (WGS) entry which is preliminary data.</text>
</comment>
<proteinExistence type="predicted"/>